<proteinExistence type="predicted"/>
<keyword evidence="2" id="KW-1185">Reference proteome</keyword>
<accession>A0A4Q0Y9P4</accession>
<gene>
    <name evidence="1" type="ORF">CS022_24470</name>
</gene>
<evidence type="ECO:0000313" key="1">
    <source>
        <dbReference type="EMBL" id="RXJ66942.1"/>
    </source>
</evidence>
<dbReference type="RefSeq" id="WP_129124442.1">
    <property type="nucleotide sequence ID" value="NZ_PEIB01000075.1"/>
</dbReference>
<dbReference type="AlphaFoldDB" id="A0A4Q0Y9P4"/>
<dbReference type="Proteomes" id="UP000290287">
    <property type="component" value="Unassembled WGS sequence"/>
</dbReference>
<protein>
    <submittedName>
        <fullName evidence="1">Uncharacterized protein</fullName>
    </submittedName>
</protein>
<comment type="caution">
    <text evidence="1">The sequence shown here is derived from an EMBL/GenBank/DDBJ whole genome shotgun (WGS) entry which is preliminary data.</text>
</comment>
<sequence>MEVAKVIDTGFSTADAEYPEILQLDGDVTLRFIDWQASRIEVFFADPIAMRWQMAETLIEGEHFDRCHQIENSQWLQQHIEQGVISETESYRHYKFNFNDAGQFEVIALNYRLKT</sequence>
<reference evidence="1 2" key="1">
    <citation type="submission" date="2017-10" db="EMBL/GenBank/DDBJ databases">
        <title>Nyctiphanis sp. nov., isolated from the stomach of the euphausiid Nyctiphanes simplex (Hansen, 1911) in the Gulf of California.</title>
        <authorList>
            <person name="Gomez-Gil B."/>
            <person name="Aguilar-Mendez M."/>
            <person name="Lopez-Cortes A."/>
            <person name="Gomez-Gutierrez J."/>
            <person name="Roque A."/>
            <person name="Lang E."/>
            <person name="Gonzalez-Castillo A."/>
        </authorList>
    </citation>
    <scope>NUCLEOTIDE SEQUENCE [LARGE SCALE GENOMIC DNA]</scope>
    <source>
        <strain evidence="1 2">CAIM 600</strain>
    </source>
</reference>
<evidence type="ECO:0000313" key="2">
    <source>
        <dbReference type="Proteomes" id="UP000290287"/>
    </source>
</evidence>
<dbReference type="OrthoDB" id="6195988at2"/>
<dbReference type="EMBL" id="PEIB01000075">
    <property type="protein sequence ID" value="RXJ66942.1"/>
    <property type="molecule type" value="Genomic_DNA"/>
</dbReference>
<name>A0A4Q0Y9P4_9GAMM</name>
<organism evidence="1 2">
    <name type="scientific">Veronia nyctiphanis</name>
    <dbReference type="NCBI Taxonomy" id="1278244"/>
    <lineage>
        <taxon>Bacteria</taxon>
        <taxon>Pseudomonadati</taxon>
        <taxon>Pseudomonadota</taxon>
        <taxon>Gammaproteobacteria</taxon>
        <taxon>Vibrionales</taxon>
        <taxon>Vibrionaceae</taxon>
        <taxon>Veronia</taxon>
    </lineage>
</organism>